<dbReference type="RefSeq" id="WP_346790663.1">
    <property type="nucleotide sequence ID" value="NZ_JAYFSJ010000021.1"/>
</dbReference>
<evidence type="ECO:0000313" key="1">
    <source>
        <dbReference type="EMBL" id="MEN7433417.1"/>
    </source>
</evidence>
<proteinExistence type="predicted"/>
<dbReference type="EMBL" id="JAYFSJ010000021">
    <property type="protein sequence ID" value="MEN7433417.1"/>
    <property type="molecule type" value="Genomic_DNA"/>
</dbReference>
<sequence>MANLQEKITWEPGIYQLETSDPVLAGPDGVDNLQGKQLANRTAYLKKQIDDLVSGALVAEYADRLKTPRNIAMTGDGKWNVTFDGSGNASAAMTLSDSGVAPGEYGIVTVDGKGRVTKARQMSGDDVPAHDWSKISTGKPTTLAGYGITDGASKTDLQNAVNGLVSGAPANLNTLQELAVAVNNDPKYSATVDGKLAGKADKATTLAGYGIADAASKSDLNSAVGSVVSLMPPNLITNSHMTQIDENAIPAGFSVIGGGVMIKAVHPYTKGYEGPYTDTKPANATASSPMNATPDNPFWFGVNYMGGRSERGGLSGGWGGMLNGGIMKITAPNQPRSPGFRSVFMGVKLPLSTNLVYFSAWFFVVKGSVGLGSDAGYIWDNKGMQFNPGVAIIDSKMTAAAPDGWYRYSGMVSISRVTTLGGPQFSLGVGEGDVEAYMALPYLAVPFNQNYMVSC</sequence>
<organism evidence="1 2">
    <name type="scientific">Chromobacterium indicum</name>
    <dbReference type="NCBI Taxonomy" id="3110228"/>
    <lineage>
        <taxon>Bacteria</taxon>
        <taxon>Pseudomonadati</taxon>
        <taxon>Pseudomonadota</taxon>
        <taxon>Betaproteobacteria</taxon>
        <taxon>Neisseriales</taxon>
        <taxon>Chromobacteriaceae</taxon>
        <taxon>Chromobacterium</taxon>
    </lineage>
</organism>
<dbReference type="Proteomes" id="UP001405405">
    <property type="component" value="Unassembled WGS sequence"/>
</dbReference>
<comment type="caution">
    <text evidence="1">The sequence shown here is derived from an EMBL/GenBank/DDBJ whole genome shotgun (WGS) entry which is preliminary data.</text>
</comment>
<protein>
    <recommendedName>
        <fullName evidence="3">Phage tail protein</fullName>
    </recommendedName>
</protein>
<name>A0ABV0CQJ0_9NEIS</name>
<reference evidence="1 2" key="1">
    <citation type="submission" date="2023-12" db="EMBL/GenBank/DDBJ databases">
        <title>Chromobacterium sp. strain TRC.1.1.SA producing antimicrobial pigment.</title>
        <authorList>
            <person name="Verma N."/>
            <person name="Choksket S."/>
            <person name="Pinnaka A.K."/>
            <person name="Korpole S."/>
        </authorList>
    </citation>
    <scope>NUCLEOTIDE SEQUENCE [LARGE SCALE GENOMIC DNA]</scope>
    <source>
        <strain evidence="1 2">TRC1.1.SA</strain>
    </source>
</reference>
<keyword evidence="2" id="KW-1185">Reference proteome</keyword>
<gene>
    <name evidence="1" type="ORF">VA599_21995</name>
</gene>
<evidence type="ECO:0000313" key="2">
    <source>
        <dbReference type="Proteomes" id="UP001405405"/>
    </source>
</evidence>
<accession>A0ABV0CQJ0</accession>
<evidence type="ECO:0008006" key="3">
    <source>
        <dbReference type="Google" id="ProtNLM"/>
    </source>
</evidence>